<dbReference type="InterPro" id="IPR013783">
    <property type="entry name" value="Ig-like_fold"/>
</dbReference>
<reference evidence="2 3" key="2">
    <citation type="submission" date="2019-09" db="EMBL/GenBank/DDBJ databases">
        <authorList>
            <person name="Jin C."/>
        </authorList>
    </citation>
    <scope>NUCLEOTIDE SEQUENCE [LARGE SCALE GENOMIC DNA]</scope>
    <source>
        <strain evidence="2 3">BN140078</strain>
    </source>
</reference>
<dbReference type="Pfam" id="PF18962">
    <property type="entry name" value="Por_Secre_tail"/>
    <property type="match status" value="1"/>
</dbReference>
<evidence type="ECO:0000259" key="1">
    <source>
        <dbReference type="Pfam" id="PF18962"/>
    </source>
</evidence>
<accession>A0A5B2VUP2</accession>
<sequence length="864" mass="92931">MKIPDLYLMKTWLLGLLLIVPIAGKAAIGISIGSPVGSAARNDDHLDIVVGVSSTYELDTIWAAVEDRSTPLVYDQDRRAYLGALSLTGLPQGVQHLVVFAKDVFGNSQTATKDFIFDSYPVLAVVSPVDYTSYQHKLHIKANVSDVGSAHCKGKIESSQGSFKLEFVNSIDTLVDVIPNINATKFDIVFSAIDSSNQETTMRVPVYRDNSSFLSPCLTSIGQIMDFKDHRVLMMVIDRNNFKHYNIVNTLDSSIEAVDLGPMQDSASDMRGTLCQGGAAFIIKYKTALGATGPGSRYHAYLWRNGALLNISEPLGTTSRFDVKSAGNYLMWPNDRSNIAITDLTTLHTIFIGPNLSTNGGYLSPEGDVAYSVSSSVNASNLFKYSISAQTTTQITNDNDYFNGSAIVEGNNIIYSKVQYGGKNDSVHLRVGTVDYNLGHPDFTTTRSYALNDGYALFNKGSQVWLWSPDKTVKQLSFFSTVSSVDLLGADGKAMFMHYASGRYYTDSSTSFTRVSGIQGETYYVNDGFYLALGGTLYKYNIPSGSLMPHIISIAPDTAIAGATVSIKGKNFIDVSAVSLGGVPADSFSVVGYSVIMATVGAGASGSVIVAAAGGADTLAGFTYLYSLPENNFKLSNTSASCVGAANGSILITSVQNSNYTATVTGNGVDTAYHFTTSIRIKDLAAGTYKVCLTVAGQPTYEQCFTSVIGQPKDLSVYMAVNERARELTLSMSGADLYNVTLNDATITTSNSQLTLALNSGVNEIMVTTDKACQGTVSKRVTLDAGNMVYPNPFHNTIRLNLGADNIKKGIITIYDLEGKLVYSREFANQSGLISLNVSTLHTASYILKLTADNEVSVFKIMKL</sequence>
<comment type="caution">
    <text evidence="2">The sequence shown here is derived from an EMBL/GenBank/DDBJ whole genome shotgun (WGS) entry which is preliminary data.</text>
</comment>
<name>A0A5B2VUP2_9BACT</name>
<evidence type="ECO:0000313" key="2">
    <source>
        <dbReference type="EMBL" id="KAA2242410.1"/>
    </source>
</evidence>
<dbReference type="InterPro" id="IPR014756">
    <property type="entry name" value="Ig_E-set"/>
</dbReference>
<keyword evidence="3" id="KW-1185">Reference proteome</keyword>
<dbReference type="SUPFAM" id="SSF81296">
    <property type="entry name" value="E set domains"/>
    <property type="match status" value="1"/>
</dbReference>
<dbReference type="SUPFAM" id="SSF69322">
    <property type="entry name" value="Tricorn protease domain 2"/>
    <property type="match status" value="1"/>
</dbReference>
<dbReference type="NCBIfam" id="TIGR04183">
    <property type="entry name" value="Por_Secre_tail"/>
    <property type="match status" value="1"/>
</dbReference>
<dbReference type="Gene3D" id="2.60.40.10">
    <property type="entry name" value="Immunoglobulins"/>
    <property type="match status" value="1"/>
</dbReference>
<dbReference type="EMBL" id="VUOC01000002">
    <property type="protein sequence ID" value="KAA2242410.1"/>
    <property type="molecule type" value="Genomic_DNA"/>
</dbReference>
<evidence type="ECO:0000313" key="3">
    <source>
        <dbReference type="Proteomes" id="UP000324611"/>
    </source>
</evidence>
<feature type="domain" description="Secretion system C-terminal sorting" evidence="1">
    <location>
        <begin position="789"/>
        <end position="861"/>
    </location>
</feature>
<dbReference type="Proteomes" id="UP000324611">
    <property type="component" value="Unassembled WGS sequence"/>
</dbReference>
<protein>
    <submittedName>
        <fullName evidence="2">T9SS type A sorting domain-containing protein</fullName>
    </submittedName>
</protein>
<dbReference type="InterPro" id="IPR026444">
    <property type="entry name" value="Secre_tail"/>
</dbReference>
<dbReference type="AlphaFoldDB" id="A0A5B2VUP2"/>
<gene>
    <name evidence="2" type="ORF">F0L74_07640</name>
</gene>
<reference evidence="2 3" key="1">
    <citation type="submission" date="2019-09" db="EMBL/GenBank/DDBJ databases">
        <title>Chitinophaga ginsengihumi sp. nov., isolated from soil of ginseng rhizosphere.</title>
        <authorList>
            <person name="Lee J."/>
        </authorList>
    </citation>
    <scope>NUCLEOTIDE SEQUENCE [LARGE SCALE GENOMIC DNA]</scope>
    <source>
        <strain evidence="2 3">BN140078</strain>
    </source>
</reference>
<organism evidence="2 3">
    <name type="scientific">Chitinophaga agrisoli</name>
    <dbReference type="NCBI Taxonomy" id="2607653"/>
    <lineage>
        <taxon>Bacteria</taxon>
        <taxon>Pseudomonadati</taxon>
        <taxon>Bacteroidota</taxon>
        <taxon>Chitinophagia</taxon>
        <taxon>Chitinophagales</taxon>
        <taxon>Chitinophagaceae</taxon>
        <taxon>Chitinophaga</taxon>
    </lineage>
</organism>
<proteinExistence type="predicted"/>